<dbReference type="GO" id="GO:0003824">
    <property type="term" value="F:catalytic activity"/>
    <property type="evidence" value="ECO:0007669"/>
    <property type="project" value="UniProtKB-ARBA"/>
</dbReference>
<dbReference type="SUPFAM" id="SSF48208">
    <property type="entry name" value="Six-hairpin glycosidases"/>
    <property type="match status" value="1"/>
</dbReference>
<name>A0A423WN35_9PEZI</name>
<protein>
    <submittedName>
        <fullName evidence="1">Uncharacterized protein</fullName>
    </submittedName>
</protein>
<reference evidence="1 2" key="1">
    <citation type="submission" date="2015-09" db="EMBL/GenBank/DDBJ databases">
        <title>Host preference determinants of Valsa canker pathogens revealed by comparative genomics.</title>
        <authorList>
            <person name="Yin Z."/>
            <person name="Huang L."/>
        </authorList>
    </citation>
    <scope>NUCLEOTIDE SEQUENCE [LARGE SCALE GENOMIC DNA]</scope>
    <source>
        <strain evidence="1 2">03-1</strain>
    </source>
</reference>
<dbReference type="Gene3D" id="1.50.10.10">
    <property type="match status" value="1"/>
</dbReference>
<sequence>MSSLSGKEIQRRTFSREKWPDKKTIDIGRNGVTVSADPLGGIYQLTAPTCNKKYGLMVAAPWPQFDKTQRTNPDYVRHFRKIMEQMLEKHRCGLGVGFATLNGPVIIKHVRDSLGSQVQLEYLVEEQDLFIQTLLKVNDNGTILQASKVTNMGSSDQNLPVFLDLGCAVSRAGYGQLTDRGEVPMPDSANIVYAAKDGRNGVAMVAIDNNSLGGRLSAYVVFHNATMNKNIKVESALLPSPVPLQDDHPPRRQRPAKSQLVPIASGQTLKFAVLFHPEKLKASSPSSPFAWFLNQKEIDGNELVRDSLFTNDDGNFDSSVTIQHHFQELSGVNRDKSEKIEGAILWANINYIIGCCSIPVWHPEGDSYCMIADHVALPLGWPRDNYWQLRLLRKLDMGSKPSRIDKLFPGNPKKAREYSYKITQIITGHLWWLFRDATTVVHVGNNIRHYWRRSYLINGQPKDGTVFQLDTQCYPFLELCEYWESYGHDPAAKDIVRWILRTESFRNVLGDLLSRRDPAVGLFASDETPADDDLGDYKFHLSSNILLWHTLMKLSELLGHPYFMQVAQESMDTLYRPWDALKIYAALVKKGILRCFRTTCNLHVTSSMLAYGFDPSKNWDDPARHRQYHDGNDLPTLYAKEWGFLKNQDGESEDEIELSEIWKNTMDWAFTPGTNQFRVPGFNTGYQGNGAEPFHGLGSDHSPGPWTLGFFQEWRYAQMIGNEDGERRAWDKIVGSVQWDGTFSEAVDIQDGKCTSKTWFSWPGAMIAENLIDRVIGQVEASRAK</sequence>
<comment type="caution">
    <text evidence="1">The sequence shown here is derived from an EMBL/GenBank/DDBJ whole genome shotgun (WGS) entry which is preliminary data.</text>
</comment>
<organism evidence="1 2">
    <name type="scientific">Cytospora schulzeri</name>
    <dbReference type="NCBI Taxonomy" id="448051"/>
    <lineage>
        <taxon>Eukaryota</taxon>
        <taxon>Fungi</taxon>
        <taxon>Dikarya</taxon>
        <taxon>Ascomycota</taxon>
        <taxon>Pezizomycotina</taxon>
        <taxon>Sordariomycetes</taxon>
        <taxon>Sordariomycetidae</taxon>
        <taxon>Diaporthales</taxon>
        <taxon>Cytosporaceae</taxon>
        <taxon>Cytospora</taxon>
    </lineage>
</organism>
<dbReference type="Proteomes" id="UP000283895">
    <property type="component" value="Unassembled WGS sequence"/>
</dbReference>
<dbReference type="GO" id="GO:0005975">
    <property type="term" value="P:carbohydrate metabolic process"/>
    <property type="evidence" value="ECO:0007669"/>
    <property type="project" value="InterPro"/>
</dbReference>
<dbReference type="InterPro" id="IPR012341">
    <property type="entry name" value="6hp_glycosidase-like_sf"/>
</dbReference>
<accession>A0A423WN35</accession>
<dbReference type="OrthoDB" id="2580243at2759"/>
<evidence type="ECO:0000313" key="2">
    <source>
        <dbReference type="Proteomes" id="UP000283895"/>
    </source>
</evidence>
<keyword evidence="2" id="KW-1185">Reference proteome</keyword>
<gene>
    <name evidence="1" type="ORF">VMCG_04748</name>
</gene>
<evidence type="ECO:0000313" key="1">
    <source>
        <dbReference type="EMBL" id="ROW04858.1"/>
    </source>
</evidence>
<dbReference type="AlphaFoldDB" id="A0A423WN35"/>
<dbReference type="InterPro" id="IPR008928">
    <property type="entry name" value="6-hairpin_glycosidase_sf"/>
</dbReference>
<proteinExistence type="predicted"/>
<dbReference type="EMBL" id="LKEA01000013">
    <property type="protein sequence ID" value="ROW04858.1"/>
    <property type="molecule type" value="Genomic_DNA"/>
</dbReference>